<evidence type="ECO:0000259" key="1">
    <source>
        <dbReference type="Pfam" id="PF08241"/>
    </source>
</evidence>
<dbReference type="GO" id="GO:0008757">
    <property type="term" value="F:S-adenosylmethionine-dependent methyltransferase activity"/>
    <property type="evidence" value="ECO:0007669"/>
    <property type="project" value="InterPro"/>
</dbReference>
<dbReference type="SUPFAM" id="SSF53335">
    <property type="entry name" value="S-adenosyl-L-methionine-dependent methyltransferases"/>
    <property type="match status" value="1"/>
</dbReference>
<dbReference type="InterPro" id="IPR029063">
    <property type="entry name" value="SAM-dependent_MTases_sf"/>
</dbReference>
<accession>A0A0G1AZD2</accession>
<feature type="domain" description="Methyltransferase type 11" evidence="1">
    <location>
        <begin position="41"/>
        <end position="136"/>
    </location>
</feature>
<keyword evidence="2" id="KW-0489">Methyltransferase</keyword>
<keyword evidence="2" id="KW-0808">Transferase</keyword>
<dbReference type="Pfam" id="PF08241">
    <property type="entry name" value="Methyltransf_11"/>
    <property type="match status" value="1"/>
</dbReference>
<evidence type="ECO:0000313" key="3">
    <source>
        <dbReference type="Proteomes" id="UP000033847"/>
    </source>
</evidence>
<dbReference type="GO" id="GO:0032259">
    <property type="term" value="P:methylation"/>
    <property type="evidence" value="ECO:0007669"/>
    <property type="project" value="UniProtKB-KW"/>
</dbReference>
<organism evidence="2 3">
    <name type="scientific">candidate division WWE3 bacterium GW2011_GWF1_42_14</name>
    <dbReference type="NCBI Taxonomy" id="1619138"/>
    <lineage>
        <taxon>Bacteria</taxon>
        <taxon>Katanobacteria</taxon>
    </lineage>
</organism>
<dbReference type="AlphaFoldDB" id="A0A0G1AZD2"/>
<sequence>MNKETNQKLQKILSKTGDLNFRRRVITMLEYLDIQPGEHILDMGCGEGFYSMVFDNLYDCKITAVDFDPEILILAHKWLDGRNNVTIEQGDITNLRFPDNFFDKIVCTEVLEHIDDDKTAIKELYRVLKPGGIVAITVPNKNYPLLWDPLNKIRESLGLGHFSPMSGFWGGIWAKDHKRLYLPENLKSLAENAGFWVEDLKVLTHFGVPFNHLILWLGKTLYTKLPVSEDVIKSMEKFEWEEDAAKRRTLSSSILNTGFSFLKAVDSMNNRKFPLTKSTMAVALKGVKK</sequence>
<dbReference type="EMBL" id="LCCU01000001">
    <property type="protein sequence ID" value="KKS39441.1"/>
    <property type="molecule type" value="Genomic_DNA"/>
</dbReference>
<dbReference type="Gene3D" id="3.40.50.150">
    <property type="entry name" value="Vaccinia Virus protein VP39"/>
    <property type="match status" value="1"/>
</dbReference>
<dbReference type="PANTHER" id="PTHR43861">
    <property type="entry name" value="TRANS-ACONITATE 2-METHYLTRANSFERASE-RELATED"/>
    <property type="match status" value="1"/>
</dbReference>
<comment type="caution">
    <text evidence="2">The sequence shown here is derived from an EMBL/GenBank/DDBJ whole genome shotgun (WGS) entry which is preliminary data.</text>
</comment>
<protein>
    <submittedName>
        <fullName evidence="2">Methyltransferase type 11</fullName>
    </submittedName>
</protein>
<name>A0A0G1AZD2_UNCKA</name>
<reference evidence="2 3" key="1">
    <citation type="journal article" date="2015" name="Nature">
        <title>rRNA introns, odd ribosomes, and small enigmatic genomes across a large radiation of phyla.</title>
        <authorList>
            <person name="Brown C.T."/>
            <person name="Hug L.A."/>
            <person name="Thomas B.C."/>
            <person name="Sharon I."/>
            <person name="Castelle C.J."/>
            <person name="Singh A."/>
            <person name="Wilkins M.J."/>
            <person name="Williams K.H."/>
            <person name="Banfield J.F."/>
        </authorList>
    </citation>
    <scope>NUCLEOTIDE SEQUENCE [LARGE SCALE GENOMIC DNA]</scope>
</reference>
<gene>
    <name evidence="2" type="ORF">UV00_C0001G0009</name>
</gene>
<dbReference type="InterPro" id="IPR013216">
    <property type="entry name" value="Methyltransf_11"/>
</dbReference>
<evidence type="ECO:0000313" key="2">
    <source>
        <dbReference type="EMBL" id="KKS39441.1"/>
    </source>
</evidence>
<dbReference type="CDD" id="cd02440">
    <property type="entry name" value="AdoMet_MTases"/>
    <property type="match status" value="1"/>
</dbReference>
<proteinExistence type="predicted"/>
<dbReference type="Proteomes" id="UP000033847">
    <property type="component" value="Unassembled WGS sequence"/>
</dbReference>